<sequence>MVLKIDPNDRTWAYKSLFGTQVLAQRRSAPQWKFGTSPLETLTPGEPSGSPQILKLTDRPQSLNSPHKTCLAWGASKLPRDCTGPIAGNPGPGRYTTCLSQVIGTQQPLASMPNSPRFSWTHASSRESNQATYVSRYHERENYGKHSPGPHTVGRQAFNSCGMQVSSQRPSRPRFAAVKERRFFALKASDTSKSPGPGSYDI</sequence>
<dbReference type="PANTHER" id="PTHR40429:SF1">
    <property type="entry name" value="FLAGELLAR ASSOCIATED PROTEIN"/>
    <property type="match status" value="1"/>
</dbReference>
<proteinExistence type="predicted"/>
<gene>
    <name evidence="1" type="ORF">CLEI1391_LOCUS19403</name>
</gene>
<evidence type="ECO:0000313" key="1">
    <source>
        <dbReference type="EMBL" id="CAD8695217.1"/>
    </source>
</evidence>
<reference evidence="1" key="1">
    <citation type="submission" date="2021-01" db="EMBL/GenBank/DDBJ databases">
        <authorList>
            <person name="Corre E."/>
            <person name="Pelletier E."/>
            <person name="Niang G."/>
            <person name="Scheremetjew M."/>
            <person name="Finn R."/>
            <person name="Kale V."/>
            <person name="Holt S."/>
            <person name="Cochrane G."/>
            <person name="Meng A."/>
            <person name="Brown T."/>
            <person name="Cohen L."/>
        </authorList>
    </citation>
    <scope>NUCLEOTIDE SEQUENCE</scope>
    <source>
        <strain evidence="1">SAG 11-49</strain>
    </source>
</reference>
<dbReference type="PANTHER" id="PTHR40429">
    <property type="entry name" value="FLAGELLAR ASSOCIATED PROTEIN"/>
    <property type="match status" value="1"/>
</dbReference>
<accession>A0A7S0S452</accession>
<organism evidence="1">
    <name type="scientific">Chlamydomonas leiostraca</name>
    <dbReference type="NCBI Taxonomy" id="1034604"/>
    <lineage>
        <taxon>Eukaryota</taxon>
        <taxon>Viridiplantae</taxon>
        <taxon>Chlorophyta</taxon>
        <taxon>core chlorophytes</taxon>
        <taxon>Chlorophyceae</taxon>
        <taxon>CS clade</taxon>
        <taxon>Chlamydomonadales</taxon>
        <taxon>Chlamydomonadaceae</taxon>
        <taxon>Chlamydomonas</taxon>
    </lineage>
</organism>
<protein>
    <submittedName>
        <fullName evidence="1">Uncharacterized protein</fullName>
    </submittedName>
</protein>
<dbReference type="EMBL" id="HBFB01034569">
    <property type="protein sequence ID" value="CAD8695217.1"/>
    <property type="molecule type" value="Transcribed_RNA"/>
</dbReference>
<name>A0A7S0S452_9CHLO</name>
<dbReference type="AlphaFoldDB" id="A0A7S0S452"/>